<organism evidence="1 2">
    <name type="scientific">Ectorhizobium quercum</name>
    <dbReference type="NCBI Taxonomy" id="2965071"/>
    <lineage>
        <taxon>Bacteria</taxon>
        <taxon>Pseudomonadati</taxon>
        <taxon>Pseudomonadota</taxon>
        <taxon>Alphaproteobacteria</taxon>
        <taxon>Hyphomicrobiales</taxon>
        <taxon>Rhizobiaceae</taxon>
        <taxon>Ectorhizobium</taxon>
    </lineage>
</organism>
<dbReference type="Proteomes" id="UP001208771">
    <property type="component" value="Unassembled WGS sequence"/>
</dbReference>
<gene>
    <name evidence="1" type="ORF">NOF55_21630</name>
</gene>
<keyword evidence="2" id="KW-1185">Reference proteome</keyword>
<proteinExistence type="predicted"/>
<dbReference type="AlphaFoldDB" id="A0AAE3SWS1"/>
<dbReference type="InterPro" id="IPR038696">
    <property type="entry name" value="IalB_sf"/>
</dbReference>
<evidence type="ECO:0000313" key="1">
    <source>
        <dbReference type="EMBL" id="MCX8999710.1"/>
    </source>
</evidence>
<protein>
    <submittedName>
        <fullName evidence="1">Invasion associated locus B family protein</fullName>
    </submittedName>
</protein>
<reference evidence="1" key="1">
    <citation type="submission" date="2022-07" db="EMBL/GenBank/DDBJ databases">
        <title>Ectorhizobium quercum gen.nov., sp. nov.</title>
        <authorList>
            <person name="Ma T."/>
            <person name="Li Y."/>
        </authorList>
    </citation>
    <scope>NUCLEOTIDE SEQUENCE</scope>
    <source>
        <strain evidence="1">BDR2-2</strain>
    </source>
</reference>
<dbReference type="Pfam" id="PF06776">
    <property type="entry name" value="IalB"/>
    <property type="match status" value="1"/>
</dbReference>
<name>A0AAE3SWS1_9HYPH</name>
<sequence>MMDHTLAFASLFSTTATIRLRAKGNNEASAWNRPGPVLPEAACWTIERTGPEGHEVSVVRYIEHRGGLPKVMIDLGFASGGEMRGILVLPAGLEASDGVRLRIDDAGLTRKIPIAANSPARCVVKLHFDRMAVEQLEYAEKLDIHAYTVSRNRTIAFSVPLAGFAASTEMLRGMGRHLPS</sequence>
<dbReference type="RefSeq" id="WP_306413206.1">
    <property type="nucleotide sequence ID" value="NZ_JANFPI010000010.1"/>
</dbReference>
<dbReference type="Gene3D" id="2.60.40.1880">
    <property type="entry name" value="Invasion associated locus B (IalB) protein"/>
    <property type="match status" value="1"/>
</dbReference>
<dbReference type="InterPro" id="IPR010642">
    <property type="entry name" value="Invasion_prot_B"/>
</dbReference>
<dbReference type="EMBL" id="JANFPI010000010">
    <property type="protein sequence ID" value="MCX8999710.1"/>
    <property type="molecule type" value="Genomic_DNA"/>
</dbReference>
<evidence type="ECO:0000313" key="2">
    <source>
        <dbReference type="Proteomes" id="UP001208771"/>
    </source>
</evidence>
<comment type="caution">
    <text evidence="1">The sequence shown here is derived from an EMBL/GenBank/DDBJ whole genome shotgun (WGS) entry which is preliminary data.</text>
</comment>
<accession>A0AAE3SWS1</accession>